<dbReference type="PROSITE" id="PS51257">
    <property type="entry name" value="PROKAR_LIPOPROTEIN"/>
    <property type="match status" value="1"/>
</dbReference>
<dbReference type="InterPro" id="IPR039424">
    <property type="entry name" value="SBP_5"/>
</dbReference>
<dbReference type="SUPFAM" id="SSF53850">
    <property type="entry name" value="Periplasmic binding protein-like II"/>
    <property type="match status" value="1"/>
</dbReference>
<feature type="domain" description="Solute-binding protein family 5" evidence="2">
    <location>
        <begin position="89"/>
        <end position="446"/>
    </location>
</feature>
<dbReference type="AlphaFoldDB" id="A0A3M2J3Z3"/>
<dbReference type="InterPro" id="IPR000914">
    <property type="entry name" value="SBP_5_dom"/>
</dbReference>
<comment type="caution">
    <text evidence="3">The sequence shown here is derived from an EMBL/GenBank/DDBJ whole genome shotgun (WGS) entry which is preliminary data.</text>
</comment>
<dbReference type="Gene3D" id="3.10.105.10">
    <property type="entry name" value="Dipeptide-binding Protein, Domain 3"/>
    <property type="match status" value="1"/>
</dbReference>
<evidence type="ECO:0000313" key="3">
    <source>
        <dbReference type="EMBL" id="RMI06786.1"/>
    </source>
</evidence>
<keyword evidence="1" id="KW-0732">Signal</keyword>
<reference evidence="3 4" key="1">
    <citation type="submission" date="2018-10" db="EMBL/GenBank/DDBJ databases">
        <title>Isolation, diversity and antifungal activity of actinobacteria from wheat.</title>
        <authorList>
            <person name="Han C."/>
        </authorList>
    </citation>
    <scope>NUCLEOTIDE SEQUENCE [LARGE SCALE GENOMIC DNA]</scope>
    <source>
        <strain evidence="3 4">NEAU-YY56</strain>
    </source>
</reference>
<evidence type="ECO:0000259" key="2">
    <source>
        <dbReference type="Pfam" id="PF00496"/>
    </source>
</evidence>
<proteinExistence type="predicted"/>
<evidence type="ECO:0000256" key="1">
    <source>
        <dbReference type="SAM" id="SignalP"/>
    </source>
</evidence>
<name>A0A3M2J3Z3_9CELL</name>
<accession>A0A3M2J3Z3</accession>
<evidence type="ECO:0000313" key="4">
    <source>
        <dbReference type="Proteomes" id="UP000269289"/>
    </source>
</evidence>
<dbReference type="Proteomes" id="UP000269289">
    <property type="component" value="Unassembled WGS sequence"/>
</dbReference>
<gene>
    <name evidence="3" type="ORF">EBM89_15215</name>
</gene>
<dbReference type="Gene3D" id="3.40.190.10">
    <property type="entry name" value="Periplasmic binding protein-like II"/>
    <property type="match status" value="1"/>
</dbReference>
<feature type="chain" id="PRO_5038794148" evidence="1">
    <location>
        <begin position="31"/>
        <end position="526"/>
    </location>
</feature>
<dbReference type="GO" id="GO:1904680">
    <property type="term" value="F:peptide transmembrane transporter activity"/>
    <property type="evidence" value="ECO:0007669"/>
    <property type="project" value="TreeGrafter"/>
</dbReference>
<dbReference type="GO" id="GO:0015833">
    <property type="term" value="P:peptide transport"/>
    <property type="evidence" value="ECO:0007669"/>
    <property type="project" value="TreeGrafter"/>
</dbReference>
<dbReference type="RefSeq" id="WP_122150393.1">
    <property type="nucleotide sequence ID" value="NZ_RFFI01000094.1"/>
</dbReference>
<sequence length="526" mass="54815">MSTSPTRRRTRTASAAAAVVAGLLALTACGQSGTVSSTGGGDDTFVAVMLTGYTTPPDPDVNYDGPGLNIIENTYEGLVAYQDGVETPTIVPELAEEWTVSEDGLTYTFTLRDGVTFHDGTALTSEAVAASFERRTQVDSGPAYMVGDVVSVETPDDLTAVVTLAAPNAAFLDYLASPFGVKLISPTVLADEAGDDFAQTYLTTHDAGTGPYELTGAETGERYTLTAYDGYWGDAPELTSVELQIAENASSAQLQLERGEIDAILGNLNKTSFESFAGSEDVTTSTFANFTTQMVYVNPQSSWLADVADREALFAGIDKESIIDEAMGSLEVPTDQLFPQGMVDASIDDQGITYDAGAWDALGTPESGTVRIAYAGSSADGKAVAEELGSRLSTAGIPAEAVAYSAGTIYGIADEGAAGPDLAVFSVFPDAGHPDAWASIIYTPAGGLDLFGAEVPGLTDLLDTARASEDVSAYAAAADAINATRYWYSIGSLNTTLLTTPEVTGTQEAQNVLEYDVLHFAALGRG</sequence>
<feature type="signal peptide" evidence="1">
    <location>
        <begin position="1"/>
        <end position="30"/>
    </location>
</feature>
<dbReference type="EMBL" id="RFFI01000094">
    <property type="protein sequence ID" value="RMI06786.1"/>
    <property type="molecule type" value="Genomic_DNA"/>
</dbReference>
<protein>
    <submittedName>
        <fullName evidence="3">ABC transporter substrate-binding protein</fullName>
    </submittedName>
</protein>
<dbReference type="PANTHER" id="PTHR30290">
    <property type="entry name" value="PERIPLASMIC BINDING COMPONENT OF ABC TRANSPORTER"/>
    <property type="match status" value="1"/>
</dbReference>
<organism evidence="3 4">
    <name type="scientific">Cellulomonas triticagri</name>
    <dbReference type="NCBI Taxonomy" id="2483352"/>
    <lineage>
        <taxon>Bacteria</taxon>
        <taxon>Bacillati</taxon>
        <taxon>Actinomycetota</taxon>
        <taxon>Actinomycetes</taxon>
        <taxon>Micrococcales</taxon>
        <taxon>Cellulomonadaceae</taxon>
        <taxon>Cellulomonas</taxon>
    </lineage>
</organism>
<keyword evidence="4" id="KW-1185">Reference proteome</keyword>
<dbReference type="OrthoDB" id="9796817at2"/>
<dbReference type="Pfam" id="PF00496">
    <property type="entry name" value="SBP_bac_5"/>
    <property type="match status" value="1"/>
</dbReference>